<evidence type="ECO:0000256" key="8">
    <source>
        <dbReference type="ARBA" id="ARBA00022692"/>
    </source>
</evidence>
<dbReference type="InterPro" id="IPR011006">
    <property type="entry name" value="CheY-like_superfamily"/>
</dbReference>
<dbReference type="Gene3D" id="1.20.120.160">
    <property type="entry name" value="HPT domain"/>
    <property type="match status" value="1"/>
</dbReference>
<feature type="transmembrane region" description="Helical" evidence="19">
    <location>
        <begin position="178"/>
        <end position="197"/>
    </location>
</feature>
<dbReference type="SMART" id="SM00388">
    <property type="entry name" value="HisKA"/>
    <property type="match status" value="1"/>
</dbReference>
<keyword evidence="18" id="KW-0175">Coiled coil</keyword>
<keyword evidence="14 19" id="KW-0472">Membrane</keyword>
<evidence type="ECO:0000256" key="13">
    <source>
        <dbReference type="ARBA" id="ARBA00023012"/>
    </source>
</evidence>
<evidence type="ECO:0000256" key="11">
    <source>
        <dbReference type="ARBA" id="ARBA00022840"/>
    </source>
</evidence>
<name>A0A174MZX3_9FIRM</name>
<dbReference type="InterPro" id="IPR036641">
    <property type="entry name" value="HPT_dom_sf"/>
</dbReference>
<dbReference type="SUPFAM" id="SSF55874">
    <property type="entry name" value="ATPase domain of HSP90 chaperone/DNA topoisomerase II/histidine kinase"/>
    <property type="match status" value="1"/>
</dbReference>
<feature type="transmembrane region" description="Helical" evidence="19">
    <location>
        <begin position="136"/>
        <end position="157"/>
    </location>
</feature>
<dbReference type="SUPFAM" id="SSF47226">
    <property type="entry name" value="Histidine-containing phosphotransfer domain, HPT domain"/>
    <property type="match status" value="1"/>
</dbReference>
<dbReference type="Proteomes" id="UP000095765">
    <property type="component" value="Unassembled WGS sequence"/>
</dbReference>
<dbReference type="InterPro" id="IPR003594">
    <property type="entry name" value="HATPase_dom"/>
</dbReference>
<evidence type="ECO:0000256" key="18">
    <source>
        <dbReference type="SAM" id="Coils"/>
    </source>
</evidence>
<proteinExistence type="inferred from homology"/>
<dbReference type="PANTHER" id="PTHR45339:SF1">
    <property type="entry name" value="HYBRID SIGNAL TRANSDUCTION HISTIDINE KINASE J"/>
    <property type="match status" value="1"/>
</dbReference>
<dbReference type="Pfam" id="PF16927">
    <property type="entry name" value="HisKA_7TM"/>
    <property type="match status" value="1"/>
</dbReference>
<feature type="transmembrane region" description="Helical" evidence="19">
    <location>
        <begin position="96"/>
        <end position="116"/>
    </location>
</feature>
<comment type="catalytic activity">
    <reaction evidence="1">
        <text>ATP + protein L-histidine = ADP + protein N-phospho-L-histidine.</text>
        <dbReference type="EC" id="2.7.13.3"/>
    </reaction>
</comment>
<accession>A0A174MZX3</accession>
<comment type="similarity">
    <text evidence="3">In the N-terminal section; belongs to the phytochrome family.</text>
</comment>
<reference evidence="22 23" key="1">
    <citation type="submission" date="2015-09" db="EMBL/GenBank/DDBJ databases">
        <authorList>
            <consortium name="Pathogen Informatics"/>
        </authorList>
    </citation>
    <scope>NUCLEOTIDE SEQUENCE [LARGE SCALE GENOMIC DNA]</scope>
    <source>
        <strain evidence="22 23">2789STDY5834939</strain>
    </source>
</reference>
<keyword evidence="9" id="KW-0547">Nucleotide-binding</keyword>
<feature type="domain" description="Response regulatory" evidence="21">
    <location>
        <begin position="726"/>
        <end position="842"/>
    </location>
</feature>
<dbReference type="Pfam" id="PF02518">
    <property type="entry name" value="HATPase_c"/>
    <property type="match status" value="1"/>
</dbReference>
<evidence type="ECO:0000256" key="3">
    <source>
        <dbReference type="ARBA" id="ARBA00006402"/>
    </source>
</evidence>
<evidence type="ECO:0000256" key="15">
    <source>
        <dbReference type="ARBA" id="ARBA00024867"/>
    </source>
</evidence>
<dbReference type="FunFam" id="3.30.565.10:FF:000010">
    <property type="entry name" value="Sensor histidine kinase RcsC"/>
    <property type="match status" value="1"/>
</dbReference>
<evidence type="ECO:0000256" key="10">
    <source>
        <dbReference type="ARBA" id="ARBA00022777"/>
    </source>
</evidence>
<keyword evidence="22" id="KW-0808">Transferase</keyword>
<feature type="transmembrane region" description="Helical" evidence="19">
    <location>
        <begin position="66"/>
        <end position="84"/>
    </location>
</feature>
<evidence type="ECO:0000256" key="16">
    <source>
        <dbReference type="ARBA" id="ARBA00074306"/>
    </source>
</evidence>
<dbReference type="SUPFAM" id="SSF47384">
    <property type="entry name" value="Homodimeric domain of signal transducing histidine kinase"/>
    <property type="match status" value="1"/>
</dbReference>
<dbReference type="InterPro" id="IPR036097">
    <property type="entry name" value="HisK_dim/P_sf"/>
</dbReference>
<dbReference type="PRINTS" id="PR00344">
    <property type="entry name" value="BCTRLSENSOR"/>
</dbReference>
<evidence type="ECO:0000256" key="12">
    <source>
        <dbReference type="ARBA" id="ARBA00022989"/>
    </source>
</evidence>
<keyword evidence="8 19" id="KW-0812">Transmembrane</keyword>
<dbReference type="OrthoDB" id="1834068at2"/>
<keyword evidence="10 22" id="KW-0418">Kinase</keyword>
<dbReference type="SMART" id="SM00448">
    <property type="entry name" value="REC"/>
    <property type="match status" value="1"/>
</dbReference>
<dbReference type="SMART" id="SM00387">
    <property type="entry name" value="HATPase_c"/>
    <property type="match status" value="1"/>
</dbReference>
<evidence type="ECO:0000256" key="14">
    <source>
        <dbReference type="ARBA" id="ARBA00023136"/>
    </source>
</evidence>
<gene>
    <name evidence="22" type="primary">barA_1</name>
    <name evidence="22" type="ORF">ERS852551_00683</name>
</gene>
<dbReference type="GO" id="GO:0005524">
    <property type="term" value="F:ATP binding"/>
    <property type="evidence" value="ECO:0007669"/>
    <property type="project" value="UniProtKB-KW"/>
</dbReference>
<dbReference type="GO" id="GO:0005886">
    <property type="term" value="C:plasma membrane"/>
    <property type="evidence" value="ECO:0007669"/>
    <property type="project" value="UniProtKB-SubCell"/>
</dbReference>
<dbReference type="Pfam" id="PF00512">
    <property type="entry name" value="HisKA"/>
    <property type="match status" value="1"/>
</dbReference>
<protein>
    <recommendedName>
        <fullName evidence="16">Circadian input-output histidine kinase CikA</fullName>
        <ecNumber evidence="4">2.7.13.3</ecNumber>
    </recommendedName>
    <alternativeName>
        <fullName evidence="5">Stage 0 sporulation protein A homolog</fullName>
    </alternativeName>
</protein>
<dbReference type="InterPro" id="IPR031621">
    <property type="entry name" value="HisKA_7TM"/>
</dbReference>
<dbReference type="Pfam" id="PF00072">
    <property type="entry name" value="Response_reg"/>
    <property type="match status" value="1"/>
</dbReference>
<dbReference type="PROSITE" id="PS50110">
    <property type="entry name" value="RESPONSE_REGULATORY"/>
    <property type="match status" value="1"/>
</dbReference>
<evidence type="ECO:0000313" key="23">
    <source>
        <dbReference type="Proteomes" id="UP000095765"/>
    </source>
</evidence>
<evidence type="ECO:0000256" key="9">
    <source>
        <dbReference type="ARBA" id="ARBA00022741"/>
    </source>
</evidence>
<dbReference type="GO" id="GO:0000155">
    <property type="term" value="F:phosphorelay sensor kinase activity"/>
    <property type="evidence" value="ECO:0007669"/>
    <property type="project" value="InterPro"/>
</dbReference>
<dbReference type="CDD" id="cd17546">
    <property type="entry name" value="REC_hyHK_CKI1_RcsC-like"/>
    <property type="match status" value="1"/>
</dbReference>
<comment type="function">
    <text evidence="15">May play the central regulatory role in sporulation. It may be an element of the effector pathway responsible for the activation of sporulation genes in response to nutritional stress. Spo0A may act in concert with spo0H (a sigma factor) to control the expression of some genes that are critical to the sporulation process.</text>
</comment>
<dbReference type="EMBL" id="CZBE01000003">
    <property type="protein sequence ID" value="CUP39720.1"/>
    <property type="molecule type" value="Genomic_DNA"/>
</dbReference>
<evidence type="ECO:0000256" key="1">
    <source>
        <dbReference type="ARBA" id="ARBA00000085"/>
    </source>
</evidence>
<dbReference type="Gene3D" id="3.30.450.20">
    <property type="entry name" value="PAS domain"/>
    <property type="match status" value="1"/>
</dbReference>
<evidence type="ECO:0000256" key="7">
    <source>
        <dbReference type="ARBA" id="ARBA00022553"/>
    </source>
</evidence>
<dbReference type="InterPro" id="IPR036890">
    <property type="entry name" value="HATPase_C_sf"/>
</dbReference>
<dbReference type="RefSeq" id="WP_055244145.1">
    <property type="nucleotide sequence ID" value="NZ_CZBE01000003.1"/>
</dbReference>
<feature type="modified residue" description="4-aspartylphosphate" evidence="17">
    <location>
        <position position="775"/>
    </location>
</feature>
<dbReference type="InterPro" id="IPR001789">
    <property type="entry name" value="Sig_transdc_resp-reg_receiver"/>
</dbReference>
<evidence type="ECO:0000256" key="4">
    <source>
        <dbReference type="ARBA" id="ARBA00012438"/>
    </source>
</evidence>
<evidence type="ECO:0000259" key="20">
    <source>
        <dbReference type="PROSITE" id="PS50109"/>
    </source>
</evidence>
<dbReference type="InterPro" id="IPR004358">
    <property type="entry name" value="Sig_transdc_His_kin-like_C"/>
</dbReference>
<feature type="domain" description="Histidine kinase" evidence="20">
    <location>
        <begin position="370"/>
        <end position="591"/>
    </location>
</feature>
<dbReference type="PROSITE" id="PS50109">
    <property type="entry name" value="HIS_KIN"/>
    <property type="match status" value="1"/>
</dbReference>
<dbReference type="EC" id="2.7.13.3" evidence="4"/>
<evidence type="ECO:0000256" key="6">
    <source>
        <dbReference type="ARBA" id="ARBA00022475"/>
    </source>
</evidence>
<feature type="transmembrane region" description="Helical" evidence="19">
    <location>
        <begin position="37"/>
        <end position="54"/>
    </location>
</feature>
<dbReference type="InterPro" id="IPR005467">
    <property type="entry name" value="His_kinase_dom"/>
</dbReference>
<dbReference type="CDD" id="cd16922">
    <property type="entry name" value="HATPase_EvgS-ArcB-TorS-like"/>
    <property type="match status" value="1"/>
</dbReference>
<feature type="coiled-coil region" evidence="18">
    <location>
        <begin position="1001"/>
        <end position="1033"/>
    </location>
</feature>
<evidence type="ECO:0000256" key="17">
    <source>
        <dbReference type="PROSITE-ProRule" id="PRU00169"/>
    </source>
</evidence>
<evidence type="ECO:0000259" key="21">
    <source>
        <dbReference type="PROSITE" id="PS50110"/>
    </source>
</evidence>
<evidence type="ECO:0000256" key="2">
    <source>
        <dbReference type="ARBA" id="ARBA00004651"/>
    </source>
</evidence>
<dbReference type="Gene3D" id="1.10.287.130">
    <property type="match status" value="1"/>
</dbReference>
<comment type="subcellular location">
    <subcellularLocation>
        <location evidence="2">Cell membrane</location>
        <topology evidence="2">Multi-pass membrane protein</topology>
    </subcellularLocation>
</comment>
<evidence type="ECO:0000256" key="19">
    <source>
        <dbReference type="SAM" id="Phobius"/>
    </source>
</evidence>
<evidence type="ECO:0000256" key="5">
    <source>
        <dbReference type="ARBA" id="ARBA00018672"/>
    </source>
</evidence>
<keyword evidence="12 19" id="KW-1133">Transmembrane helix</keyword>
<dbReference type="SUPFAM" id="SSF52172">
    <property type="entry name" value="CheY-like"/>
    <property type="match status" value="1"/>
</dbReference>
<keyword evidence="6" id="KW-1003">Cell membrane</keyword>
<dbReference type="CDD" id="cd00082">
    <property type="entry name" value="HisKA"/>
    <property type="match status" value="1"/>
</dbReference>
<dbReference type="InterPro" id="IPR003661">
    <property type="entry name" value="HisK_dim/P_dom"/>
</dbReference>
<feature type="transmembrane region" description="Helical" evidence="19">
    <location>
        <begin position="6"/>
        <end position="25"/>
    </location>
</feature>
<keyword evidence="11" id="KW-0067">ATP-binding</keyword>
<evidence type="ECO:0000313" key="22">
    <source>
        <dbReference type="EMBL" id="CUP39720.1"/>
    </source>
</evidence>
<dbReference type="AlphaFoldDB" id="A0A174MZX3"/>
<keyword evidence="13" id="KW-0902">Two-component regulatory system</keyword>
<organism evidence="22 23">
    <name type="scientific">Anaerotruncus colihominis</name>
    <dbReference type="NCBI Taxonomy" id="169435"/>
    <lineage>
        <taxon>Bacteria</taxon>
        <taxon>Bacillati</taxon>
        <taxon>Bacillota</taxon>
        <taxon>Clostridia</taxon>
        <taxon>Eubacteriales</taxon>
        <taxon>Oscillospiraceae</taxon>
        <taxon>Anaerotruncus</taxon>
    </lineage>
</organism>
<dbReference type="Gene3D" id="3.40.50.2300">
    <property type="match status" value="1"/>
</dbReference>
<keyword evidence="7 17" id="KW-0597">Phosphoprotein</keyword>
<dbReference type="PANTHER" id="PTHR45339">
    <property type="entry name" value="HYBRID SIGNAL TRANSDUCTION HISTIDINE KINASE J"/>
    <property type="match status" value="1"/>
</dbReference>
<dbReference type="Gene3D" id="3.30.565.10">
    <property type="entry name" value="Histidine kinase-like ATPase, C-terminal domain"/>
    <property type="match status" value="1"/>
</dbReference>
<sequence>MNLFVSMAFCITTSIPATCIALIYAEPFPKKRGHYCFLAMCILSALWNIGYAGMFISQNPDYTRGFYRFVLIGSLFIFPLMFKLMEEISERRYCPLQQFEIYMTALAAMLFVIVARRENLMLVHLDWGGLDFCVPQAGGATVLLIAYYTIIGLVFLYSLYQWVKAEGEKRRVREQAGWLCLCVFVCFLALALEYGSLFVGMPSIPIGGISNLLLLVITFIMVRRYNTIQINTHNFAEYIYSSTKTPILIFDNEGRLALANKCTPLFFDLPAGALMGRRPEDLFLRVPADGVGETHSDSPVQMTRFNSVCRFNKKPCDITVTNVYDAYSEVIGTIYVVYDMTENMRRIQLLDRMRRAEVESNRLKSTFLANMSHEIRTPINAVIGMSEILMRKKLPDDLRADVGVIHSAGQGLLAIISEILDFSKIESGKFELIETEYMLPALVETVVHIIGVRFSKKPVCLLIDIEPDTPIGLFGDNQRVQQILLNLLSNAEKFTQSGYVRLYWRWEHAGEDMVRMIISVEDTGSGIRPENLEKIFAQYQQVDAKSNRALVGTGLGLAIGREMARMMGGDITVESEYGKGSVFTVTFLQKILDNRPVSYMPEGVHANVLICGEIRCVKKSIEFYFPRLGVDYTLCTSPMEAMRFDPKTYTHVMAPAAEIRALRAVDGWAHIRFIQILEATEYVETLDGDDCIHLPLLNRRIVRALSGEDKAAPDIVWEPEQMENVRVLIVDDSPVNLQVAAGLLEPYHMAVDLAASGAEAIELAKKNFYDLVMLDHMMPEMDGVETAERLRALPDYGRVPIVALTANATNTARKMFLENGFDDFLAKPINLLQLDLLLKKWVGSRLSDPVAVAAPPLDMSGGEGLRSCNPSLDIPVLLDTQAGIDALGGNLPVYTHVIDAFCVDAVQRADELEKLADSNLRDFTISVHALKSACRSIGGALAADEAARLEQAGKEGDEAYIGSALPSFLAHLRALITEARKWLEENKAQEAPGRQAGLSSAEEIRGKLASLRRACERAEINRAEKLADELLAEICDERIHLAVKAVRASLGQFDYIQAVDQIDRLLKEENYA</sequence>